<dbReference type="FunFam" id="3.40.50.300:FF:000109">
    <property type="entry name" value="Peroxisomal biogenesis factor 6"/>
    <property type="match status" value="1"/>
</dbReference>
<evidence type="ECO:0000256" key="5">
    <source>
        <dbReference type="ARBA" id="ARBA00022801"/>
    </source>
</evidence>
<dbReference type="GO" id="GO:0005524">
    <property type="term" value="F:ATP binding"/>
    <property type="evidence" value="ECO:0007669"/>
    <property type="project" value="UniProtKB-KW"/>
</dbReference>
<dbReference type="PROSITE" id="PS00674">
    <property type="entry name" value="AAA"/>
    <property type="match status" value="1"/>
</dbReference>
<evidence type="ECO:0000256" key="1">
    <source>
        <dbReference type="ARBA" id="ARBA00004370"/>
    </source>
</evidence>
<evidence type="ECO:0000256" key="10">
    <source>
        <dbReference type="ARBA" id="ARBA00048778"/>
    </source>
</evidence>
<feature type="domain" description="AAA+ ATPase" evidence="12">
    <location>
        <begin position="38"/>
        <end position="171"/>
    </location>
</feature>
<evidence type="ECO:0000256" key="11">
    <source>
        <dbReference type="RuleBase" id="RU003651"/>
    </source>
</evidence>
<dbReference type="Pfam" id="PF00004">
    <property type="entry name" value="AAA"/>
    <property type="match status" value="2"/>
</dbReference>
<dbReference type="PANTHER" id="PTHR23077:SF9">
    <property type="entry name" value="PEROXISOMAL ATPASE PEX6"/>
    <property type="match status" value="1"/>
</dbReference>
<name>A0A6G1S523_9ACAR</name>
<dbReference type="SUPFAM" id="SSF52540">
    <property type="entry name" value="P-loop containing nucleoside triphosphate hydrolases"/>
    <property type="match status" value="2"/>
</dbReference>
<evidence type="ECO:0000313" key="13">
    <source>
        <dbReference type="EMBL" id="MDE45053.1"/>
    </source>
</evidence>
<dbReference type="SMART" id="SM00382">
    <property type="entry name" value="AAA"/>
    <property type="match status" value="2"/>
</dbReference>
<evidence type="ECO:0000256" key="7">
    <source>
        <dbReference type="ARBA" id="ARBA00023136"/>
    </source>
</evidence>
<dbReference type="PANTHER" id="PTHR23077">
    <property type="entry name" value="AAA-FAMILY ATPASE"/>
    <property type="match status" value="1"/>
</dbReference>
<feature type="domain" description="AAA+ ATPase" evidence="12">
    <location>
        <begin position="279"/>
        <end position="417"/>
    </location>
</feature>
<gene>
    <name evidence="13" type="primary">pex6_1</name>
    <name evidence="13" type="ORF">g.10060</name>
</gene>
<dbReference type="InterPro" id="IPR003960">
    <property type="entry name" value="ATPase_AAA_CS"/>
</dbReference>
<dbReference type="Gene3D" id="1.10.8.60">
    <property type="match status" value="2"/>
</dbReference>
<protein>
    <recommendedName>
        <fullName evidence="8">Peroxisomal ATPase PEX6</fullName>
    </recommendedName>
    <alternativeName>
        <fullName evidence="9">Peroxin-6</fullName>
    </alternativeName>
</protein>
<comment type="catalytic activity">
    <reaction evidence="10">
        <text>ATP + H2O = ADP + phosphate + H(+)</text>
        <dbReference type="Rhea" id="RHEA:13065"/>
        <dbReference type="ChEBI" id="CHEBI:15377"/>
        <dbReference type="ChEBI" id="CHEBI:15378"/>
        <dbReference type="ChEBI" id="CHEBI:30616"/>
        <dbReference type="ChEBI" id="CHEBI:43474"/>
        <dbReference type="ChEBI" id="CHEBI:456216"/>
    </reaction>
    <physiologicalReaction direction="left-to-right" evidence="10">
        <dbReference type="Rhea" id="RHEA:13066"/>
    </physiologicalReaction>
</comment>
<dbReference type="EMBL" id="GGYP01000282">
    <property type="protein sequence ID" value="MDE45053.1"/>
    <property type="molecule type" value="Transcribed_RNA"/>
</dbReference>
<comment type="similarity">
    <text evidence="2 11">Belongs to the AAA ATPase family.</text>
</comment>
<keyword evidence="5" id="KW-0378">Hydrolase</keyword>
<sequence>MEPLRIDLEDTVVKTSYFSGCLDDLLRRLHPTFHCLKLIVKIMLHGPDGSGKRLLAKMAAKKLDMNFCEERVADMFDENIVGTEKKVRATLTKFSSSAPCIIYLTGYELFCLLEQADLDRIEYSIKESLCELSETSKQPIVFIAATSDFDKIYKTPLSEIFQHDIALQSPTPKQALEITESIMTQRDSLDDVHQILKGFSNGEYYLGNLMNAVARFEVDRHIHASSGVDDNLKRTTNEDTQAAGTRWLDIGGLEDIKQEIIDAIQLSIDYPQLKKSGLRRTGILLYGPPGTGKTLLAKAVATECSLNFINVKGPELLNEYVGQSEDNVRKLFQRARESSPSVIFFDEIDSLAPNRGQAGDSGGVMDRLVSQILAELDGVGKCDGVFVIGATNRVDLVDPSLLRPGRFDKVLEVPLPTTVESRLKIIEALTRKMKLAGDVDLVELETLARPGMSGADFQGLCSRALQKSFDRCVQLVESGKQTEDEVEIITTMSDFVESIKEIEAM</sequence>
<organism evidence="13">
    <name type="scientific">Aceria tosichella</name>
    <name type="common">wheat curl mite</name>
    <dbReference type="NCBI Taxonomy" id="561515"/>
    <lineage>
        <taxon>Eukaryota</taxon>
        <taxon>Metazoa</taxon>
        <taxon>Ecdysozoa</taxon>
        <taxon>Arthropoda</taxon>
        <taxon>Chelicerata</taxon>
        <taxon>Arachnida</taxon>
        <taxon>Acari</taxon>
        <taxon>Acariformes</taxon>
        <taxon>Trombidiformes</taxon>
        <taxon>Prostigmata</taxon>
        <taxon>Eupodina</taxon>
        <taxon>Eriophyoidea</taxon>
        <taxon>Eriophyidae</taxon>
        <taxon>Eriophyinae</taxon>
        <taxon>Aceriini</taxon>
        <taxon>Aceria</taxon>
    </lineage>
</organism>
<dbReference type="InterPro" id="IPR003959">
    <property type="entry name" value="ATPase_AAA_core"/>
</dbReference>
<dbReference type="GO" id="GO:0005778">
    <property type="term" value="C:peroxisomal membrane"/>
    <property type="evidence" value="ECO:0007669"/>
    <property type="project" value="TreeGrafter"/>
</dbReference>
<evidence type="ECO:0000256" key="3">
    <source>
        <dbReference type="ARBA" id="ARBA00022593"/>
    </source>
</evidence>
<keyword evidence="7" id="KW-0472">Membrane</keyword>
<keyword evidence="4 11" id="KW-0547">Nucleotide-binding</keyword>
<dbReference type="InterPro" id="IPR003593">
    <property type="entry name" value="AAA+_ATPase"/>
</dbReference>
<evidence type="ECO:0000256" key="2">
    <source>
        <dbReference type="ARBA" id="ARBA00006914"/>
    </source>
</evidence>
<dbReference type="AlphaFoldDB" id="A0A6G1S523"/>
<evidence type="ECO:0000256" key="6">
    <source>
        <dbReference type="ARBA" id="ARBA00022840"/>
    </source>
</evidence>
<accession>A0A6G1S523</accession>
<dbReference type="InterPro" id="IPR050168">
    <property type="entry name" value="AAA_ATPase_domain"/>
</dbReference>
<dbReference type="Gene3D" id="3.40.50.300">
    <property type="entry name" value="P-loop containing nucleotide triphosphate hydrolases"/>
    <property type="match status" value="2"/>
</dbReference>
<proteinExistence type="inferred from homology"/>
<comment type="subcellular location">
    <subcellularLocation>
        <location evidence="1">Membrane</location>
    </subcellularLocation>
</comment>
<dbReference type="GO" id="GO:0005829">
    <property type="term" value="C:cytosol"/>
    <property type="evidence" value="ECO:0007669"/>
    <property type="project" value="TreeGrafter"/>
</dbReference>
<evidence type="ECO:0000256" key="4">
    <source>
        <dbReference type="ARBA" id="ARBA00022741"/>
    </source>
</evidence>
<dbReference type="GO" id="GO:0016558">
    <property type="term" value="P:protein import into peroxisome matrix"/>
    <property type="evidence" value="ECO:0007669"/>
    <property type="project" value="TreeGrafter"/>
</dbReference>
<evidence type="ECO:0000256" key="8">
    <source>
        <dbReference type="ARBA" id="ARBA00034811"/>
    </source>
</evidence>
<dbReference type="GO" id="GO:0016887">
    <property type="term" value="F:ATP hydrolysis activity"/>
    <property type="evidence" value="ECO:0007669"/>
    <property type="project" value="InterPro"/>
</dbReference>
<evidence type="ECO:0000259" key="12">
    <source>
        <dbReference type="SMART" id="SM00382"/>
    </source>
</evidence>
<reference evidence="13" key="1">
    <citation type="submission" date="2018-10" db="EMBL/GenBank/DDBJ databases">
        <title>Transcriptome assembly of Aceria tosichella (Wheat curl mite) Type 2.</title>
        <authorList>
            <person name="Scully E.D."/>
            <person name="Geib S.M."/>
            <person name="Palmer N.A."/>
            <person name="Gupta A.K."/>
            <person name="Sarath G."/>
            <person name="Tatineni S."/>
        </authorList>
    </citation>
    <scope>NUCLEOTIDE SEQUENCE</scope>
    <source>
        <strain evidence="13">LincolnNE</strain>
    </source>
</reference>
<keyword evidence="3" id="KW-0962">Peroxisome biogenesis</keyword>
<keyword evidence="6 11" id="KW-0067">ATP-binding</keyword>
<evidence type="ECO:0000256" key="9">
    <source>
        <dbReference type="ARBA" id="ARBA00034920"/>
    </source>
</evidence>
<dbReference type="InterPro" id="IPR027417">
    <property type="entry name" value="P-loop_NTPase"/>
</dbReference>